<dbReference type="GO" id="GO:0035925">
    <property type="term" value="F:mRNA 3'-UTR AU-rich region binding"/>
    <property type="evidence" value="ECO:0007669"/>
    <property type="project" value="TreeGrafter"/>
</dbReference>
<protein>
    <recommendedName>
        <fullName evidence="4">Probable quinone oxidoreductase</fullName>
    </recommendedName>
    <alternativeName>
        <fullName evidence="3">NADPH:quinone reductase</fullName>
    </alternativeName>
</protein>
<dbReference type="SUPFAM" id="SSF51735">
    <property type="entry name" value="NAD(P)-binding Rossmann-fold domains"/>
    <property type="match status" value="1"/>
</dbReference>
<dbReference type="Pfam" id="PF08240">
    <property type="entry name" value="ADH_N"/>
    <property type="match status" value="1"/>
</dbReference>
<dbReference type="GO" id="GO:0003960">
    <property type="term" value="F:quinone reductase (NADPH) activity"/>
    <property type="evidence" value="ECO:0007669"/>
    <property type="project" value="InterPro"/>
</dbReference>
<dbReference type="InterPro" id="IPR020843">
    <property type="entry name" value="ER"/>
</dbReference>
<evidence type="ECO:0000259" key="5">
    <source>
        <dbReference type="SMART" id="SM00829"/>
    </source>
</evidence>
<dbReference type="InterPro" id="IPR047618">
    <property type="entry name" value="QOR-like"/>
</dbReference>
<dbReference type="InterPro" id="IPR011032">
    <property type="entry name" value="GroES-like_sf"/>
</dbReference>
<dbReference type="GO" id="GO:0070402">
    <property type="term" value="F:NADPH binding"/>
    <property type="evidence" value="ECO:0007669"/>
    <property type="project" value="TreeGrafter"/>
</dbReference>
<keyword evidence="7" id="KW-1185">Reference proteome</keyword>
<proteinExistence type="predicted"/>
<feature type="domain" description="Enoyl reductase (ER)" evidence="5">
    <location>
        <begin position="18"/>
        <end position="339"/>
    </location>
</feature>
<evidence type="ECO:0000256" key="4">
    <source>
        <dbReference type="ARBA" id="ARBA00070796"/>
    </source>
</evidence>
<evidence type="ECO:0000256" key="2">
    <source>
        <dbReference type="ARBA" id="ARBA00023002"/>
    </source>
</evidence>
<evidence type="ECO:0000313" key="6">
    <source>
        <dbReference type="EMBL" id="GJJ13150.1"/>
    </source>
</evidence>
<dbReference type="PANTHER" id="PTHR48106:SF13">
    <property type="entry name" value="QUINONE OXIDOREDUCTASE-RELATED"/>
    <property type="match status" value="1"/>
</dbReference>
<gene>
    <name evidence="6" type="ORF">Clacol_007401</name>
</gene>
<evidence type="ECO:0000256" key="3">
    <source>
        <dbReference type="ARBA" id="ARBA00043088"/>
    </source>
</evidence>
<dbReference type="Pfam" id="PF00107">
    <property type="entry name" value="ADH_zinc_N"/>
    <property type="match status" value="1"/>
</dbReference>
<comment type="caution">
    <text evidence="6">The sequence shown here is derived from an EMBL/GenBank/DDBJ whole genome shotgun (WGS) entry which is preliminary data.</text>
</comment>
<evidence type="ECO:0000256" key="1">
    <source>
        <dbReference type="ARBA" id="ARBA00022857"/>
    </source>
</evidence>
<dbReference type="CDD" id="cd05286">
    <property type="entry name" value="QOR2"/>
    <property type="match status" value="1"/>
</dbReference>
<keyword evidence="2" id="KW-0560">Oxidoreductase</keyword>
<dbReference type="Proteomes" id="UP001050691">
    <property type="component" value="Unassembled WGS sequence"/>
</dbReference>
<dbReference type="PANTHER" id="PTHR48106">
    <property type="entry name" value="QUINONE OXIDOREDUCTASE PIG3-RELATED"/>
    <property type="match status" value="1"/>
</dbReference>
<evidence type="ECO:0000313" key="7">
    <source>
        <dbReference type="Proteomes" id="UP001050691"/>
    </source>
</evidence>
<keyword evidence="1" id="KW-0521">NADP</keyword>
<organism evidence="6 7">
    <name type="scientific">Clathrus columnatus</name>
    <dbReference type="NCBI Taxonomy" id="1419009"/>
    <lineage>
        <taxon>Eukaryota</taxon>
        <taxon>Fungi</taxon>
        <taxon>Dikarya</taxon>
        <taxon>Basidiomycota</taxon>
        <taxon>Agaricomycotina</taxon>
        <taxon>Agaricomycetes</taxon>
        <taxon>Phallomycetidae</taxon>
        <taxon>Phallales</taxon>
        <taxon>Clathraceae</taxon>
        <taxon>Clathrus</taxon>
    </lineage>
</organism>
<dbReference type="InterPro" id="IPR036291">
    <property type="entry name" value="NAD(P)-bd_dom_sf"/>
</dbReference>
<dbReference type="AlphaFoldDB" id="A0AAV5AMJ8"/>
<reference evidence="6" key="1">
    <citation type="submission" date="2021-10" db="EMBL/GenBank/DDBJ databases">
        <title>De novo Genome Assembly of Clathrus columnatus (Basidiomycota, Fungi) Using Illumina and Nanopore Sequence Data.</title>
        <authorList>
            <person name="Ogiso-Tanaka E."/>
            <person name="Itagaki H."/>
            <person name="Hosoya T."/>
            <person name="Hosaka K."/>
        </authorList>
    </citation>
    <scope>NUCLEOTIDE SEQUENCE</scope>
    <source>
        <strain evidence="6">MO-923</strain>
    </source>
</reference>
<dbReference type="SUPFAM" id="SSF50129">
    <property type="entry name" value="GroES-like"/>
    <property type="match status" value="1"/>
</dbReference>
<name>A0AAV5AMJ8_9AGAM</name>
<dbReference type="EMBL" id="BPWL01000008">
    <property type="protein sequence ID" value="GJJ13150.1"/>
    <property type="molecule type" value="Genomic_DNA"/>
</dbReference>
<dbReference type="Gene3D" id="3.90.180.10">
    <property type="entry name" value="Medium-chain alcohol dehydrogenases, catalytic domain"/>
    <property type="match status" value="1"/>
</dbReference>
<sequence>MSSSIPPTMRAFVINEHGDSSVIKDATLPTPQPGPGEILVKLEYTGINFIDTYQRKGVYPNQAGWPLILGTEGAGEIVHLPTDAQVLEDPWYKSYNLQVGTKVVIRGRTYAEYAAVPWKHVSPLPSSISTRVAAASFTQGLTALTFVTEAYAAKPGDWILVHTAAGGLGKCTQGLLANIGAKVIGTTSSEEKARIAKSHGATEVIIYTKEDTVARVLEITKGEGIHAVYDGVGKDTWENNFKLIQRKGTIVSVGNASGVVPPFPPLKLTEKNLKVTRPTLFNYLVTQEEIQKYTSELWDLIAAGKLKINIHKEYPFTEEGVRATHDDIVGRSTVGKLLLKVV</sequence>
<dbReference type="GO" id="GO:0005829">
    <property type="term" value="C:cytosol"/>
    <property type="evidence" value="ECO:0007669"/>
    <property type="project" value="TreeGrafter"/>
</dbReference>
<accession>A0AAV5AMJ8</accession>
<dbReference type="SMART" id="SM00829">
    <property type="entry name" value="PKS_ER"/>
    <property type="match status" value="1"/>
</dbReference>
<dbReference type="InterPro" id="IPR013149">
    <property type="entry name" value="ADH-like_C"/>
</dbReference>
<dbReference type="FunFam" id="3.40.50.720:FF:000053">
    <property type="entry name" value="Quinone oxidoreductase 1"/>
    <property type="match status" value="1"/>
</dbReference>
<dbReference type="Gene3D" id="3.40.50.720">
    <property type="entry name" value="NAD(P)-binding Rossmann-like Domain"/>
    <property type="match status" value="1"/>
</dbReference>
<dbReference type="InterPro" id="IPR013154">
    <property type="entry name" value="ADH-like_N"/>
</dbReference>